<comment type="caution">
    <text evidence="1">The sequence shown here is derived from an EMBL/GenBank/DDBJ whole genome shotgun (WGS) entry which is preliminary data.</text>
</comment>
<name>A0ABD1NF31_9FABA</name>
<proteinExistence type="predicted"/>
<keyword evidence="2" id="KW-1185">Reference proteome</keyword>
<reference evidence="1 2" key="1">
    <citation type="submission" date="2024-08" db="EMBL/GenBank/DDBJ databases">
        <title>Insights into the chromosomal genome structure of Flemingia macrophylla.</title>
        <authorList>
            <person name="Ding Y."/>
            <person name="Zhao Y."/>
            <person name="Bi W."/>
            <person name="Wu M."/>
            <person name="Zhao G."/>
            <person name="Gong Y."/>
            <person name="Li W."/>
            <person name="Zhang P."/>
        </authorList>
    </citation>
    <scope>NUCLEOTIDE SEQUENCE [LARGE SCALE GENOMIC DNA]</scope>
    <source>
        <strain evidence="1">DYQJB</strain>
        <tissue evidence="1">Leaf</tissue>
    </source>
</reference>
<evidence type="ECO:0000313" key="2">
    <source>
        <dbReference type="Proteomes" id="UP001603857"/>
    </source>
</evidence>
<dbReference type="AlphaFoldDB" id="A0ABD1NF31"/>
<dbReference type="EMBL" id="JBGMDY010000001">
    <property type="protein sequence ID" value="KAL2346686.1"/>
    <property type="molecule type" value="Genomic_DNA"/>
</dbReference>
<organism evidence="1 2">
    <name type="scientific">Flemingia macrophylla</name>
    <dbReference type="NCBI Taxonomy" id="520843"/>
    <lineage>
        <taxon>Eukaryota</taxon>
        <taxon>Viridiplantae</taxon>
        <taxon>Streptophyta</taxon>
        <taxon>Embryophyta</taxon>
        <taxon>Tracheophyta</taxon>
        <taxon>Spermatophyta</taxon>
        <taxon>Magnoliopsida</taxon>
        <taxon>eudicotyledons</taxon>
        <taxon>Gunneridae</taxon>
        <taxon>Pentapetalae</taxon>
        <taxon>rosids</taxon>
        <taxon>fabids</taxon>
        <taxon>Fabales</taxon>
        <taxon>Fabaceae</taxon>
        <taxon>Papilionoideae</taxon>
        <taxon>50 kb inversion clade</taxon>
        <taxon>NPAAA clade</taxon>
        <taxon>indigoferoid/millettioid clade</taxon>
        <taxon>Phaseoleae</taxon>
        <taxon>Flemingia</taxon>
    </lineage>
</organism>
<gene>
    <name evidence="1" type="ORF">Fmac_000686</name>
</gene>
<sequence>MTETPSRFTEIMGALEYCDCEDMGITYCSCFRVLYAPHKEEDGNWLGKKLKKVMKVLLESLVWPKKDTSCLRKKRRMLFQYDPKSYALNFDVGVDQSETHAVFLHFSARYASRLGINK</sequence>
<dbReference type="Proteomes" id="UP001603857">
    <property type="component" value="Unassembled WGS sequence"/>
</dbReference>
<accession>A0ABD1NF31</accession>
<protein>
    <submittedName>
        <fullName evidence="1">Uncharacterized protein</fullName>
    </submittedName>
</protein>
<evidence type="ECO:0000313" key="1">
    <source>
        <dbReference type="EMBL" id="KAL2346686.1"/>
    </source>
</evidence>